<organism evidence="9 10">
    <name type="scientific">Danaus chrysippus</name>
    <name type="common">African queen</name>
    <dbReference type="NCBI Taxonomy" id="151541"/>
    <lineage>
        <taxon>Eukaryota</taxon>
        <taxon>Metazoa</taxon>
        <taxon>Ecdysozoa</taxon>
        <taxon>Arthropoda</taxon>
        <taxon>Hexapoda</taxon>
        <taxon>Insecta</taxon>
        <taxon>Pterygota</taxon>
        <taxon>Neoptera</taxon>
        <taxon>Endopterygota</taxon>
        <taxon>Lepidoptera</taxon>
        <taxon>Glossata</taxon>
        <taxon>Ditrysia</taxon>
        <taxon>Papilionoidea</taxon>
        <taxon>Nymphalidae</taxon>
        <taxon>Danainae</taxon>
        <taxon>Danaini</taxon>
        <taxon>Danaina</taxon>
        <taxon>Danaus</taxon>
        <taxon>Anosia</taxon>
    </lineage>
</organism>
<dbReference type="AlphaFoldDB" id="A0A8J2RG74"/>
<dbReference type="Pfam" id="PF04083">
    <property type="entry name" value="Abhydro_lipase"/>
    <property type="match status" value="2"/>
</dbReference>
<evidence type="ECO:0000256" key="7">
    <source>
        <dbReference type="SAM" id="SignalP"/>
    </source>
</evidence>
<keyword evidence="5" id="KW-0443">Lipid metabolism</keyword>
<comment type="similarity">
    <text evidence="1">Belongs to the AB hydrolase superfamily. Lipase family.</text>
</comment>
<gene>
    <name evidence="9" type="ORF">DCHRY22_LOCUS13768</name>
</gene>
<keyword evidence="4" id="KW-0442">Lipid degradation</keyword>
<dbReference type="SUPFAM" id="SSF53474">
    <property type="entry name" value="alpha/beta-Hydrolases"/>
    <property type="match status" value="2"/>
</dbReference>
<comment type="caution">
    <text evidence="9">The sequence shown here is derived from an EMBL/GenBank/DDBJ whole genome shotgun (WGS) entry which is preliminary data.</text>
</comment>
<reference evidence="9" key="1">
    <citation type="submission" date="2021-09" db="EMBL/GenBank/DDBJ databases">
        <authorList>
            <person name="Martin H S."/>
        </authorList>
    </citation>
    <scope>NUCLEOTIDE SEQUENCE</scope>
</reference>
<sequence length="745" mass="83544">MLAFVLIVTALVTAQAGPSPAIPEGRDLHSGNDDTAYDIAQRIARDGYYSESHNVITSDGYVLELVRIPYKRFQFWRNPFAPKKPVVFLMHGLQGCSITYITLGARRSLAYNLAEAGFDVWLGNARGALNSRKHLILDPDNPDHAIKFFDYTFEDIATKDLPAMIDAVLRITKQEKLHYVGHSQGATAFITLNSLKPEYNDKFISADLLAGVGYQDHFPTKIIDEIAKQTDLIFELARRQGLMEIGNLKKSAILADYMNKEEVEAANLFDKFLSFLEGISMLGRLEIIAGASIKQYAHFGQNIRDKSFRRYNYGPLRNLVRYGSFEPPKYDISRITVDLTMHYAMSDVLLSEEDVLSMARVIPNAKARRVARESFGHMDFVISNDSKELVKRIARDGYYSESHYVTTSDGYILEVNRIPNGRSQKGASSKKPVVLLMHGLQGSSISYIALGPEYSLGYLLADAGFDVWMGNVRGALNSRNHVSLDPDRDVLKFFDYTFHDIATKDLPAIIDYILGETKQEKLHYIGHSQGGTAFLVLNSVLPEYNDKIAAADLLAGVGYMRHFPNVMLKAFAISTNIIFNFALRIGNLEILGPNSVESSNCKNSDDAEAECAIQSISDFMSQLLASNEMIAGASLKQYAHYGQNIRDRSFRPWNYGAIQNLAKYGSINPPSYNIRRINIDTIMHYTVGDELLHEKDVLNMAKDMPNCVPRRVAKDSFSHTDFVGANDSKVLVSDFVVERLKKLYL</sequence>
<feature type="chain" id="PRO_5035304271" evidence="7">
    <location>
        <begin position="17"/>
        <end position="745"/>
    </location>
</feature>
<evidence type="ECO:0000313" key="10">
    <source>
        <dbReference type="Proteomes" id="UP000789524"/>
    </source>
</evidence>
<evidence type="ECO:0000256" key="4">
    <source>
        <dbReference type="ARBA" id="ARBA00022963"/>
    </source>
</evidence>
<feature type="domain" description="Partial AB-hydrolase lipase" evidence="8">
    <location>
        <begin position="39"/>
        <end position="102"/>
    </location>
</feature>
<dbReference type="InterPro" id="IPR006693">
    <property type="entry name" value="AB_hydrolase_lipase"/>
</dbReference>
<feature type="domain" description="Partial AB-hydrolase lipase" evidence="8">
    <location>
        <begin position="392"/>
        <end position="449"/>
    </location>
</feature>
<evidence type="ECO:0000259" key="8">
    <source>
        <dbReference type="Pfam" id="PF04083"/>
    </source>
</evidence>
<dbReference type="GO" id="GO:0016042">
    <property type="term" value="P:lipid catabolic process"/>
    <property type="evidence" value="ECO:0007669"/>
    <property type="project" value="UniProtKB-KW"/>
</dbReference>
<dbReference type="Gene3D" id="3.40.50.1820">
    <property type="entry name" value="alpha/beta hydrolase"/>
    <property type="match status" value="2"/>
</dbReference>
<evidence type="ECO:0000256" key="3">
    <source>
        <dbReference type="ARBA" id="ARBA00022801"/>
    </source>
</evidence>
<dbReference type="PANTHER" id="PTHR11005">
    <property type="entry name" value="LYSOSOMAL ACID LIPASE-RELATED"/>
    <property type="match status" value="1"/>
</dbReference>
<protein>
    <submittedName>
        <fullName evidence="9">(African queen) hypothetical protein</fullName>
    </submittedName>
</protein>
<feature type="signal peptide" evidence="7">
    <location>
        <begin position="1"/>
        <end position="16"/>
    </location>
</feature>
<keyword evidence="10" id="KW-1185">Reference proteome</keyword>
<evidence type="ECO:0000313" key="9">
    <source>
        <dbReference type="EMBL" id="CAG9581093.1"/>
    </source>
</evidence>
<dbReference type="GO" id="GO:0016787">
    <property type="term" value="F:hydrolase activity"/>
    <property type="evidence" value="ECO:0007669"/>
    <property type="project" value="UniProtKB-KW"/>
</dbReference>
<dbReference type="OrthoDB" id="9974421at2759"/>
<keyword evidence="6" id="KW-0325">Glycoprotein</keyword>
<dbReference type="EMBL" id="CAKASE010000080">
    <property type="protein sequence ID" value="CAG9581093.1"/>
    <property type="molecule type" value="Genomic_DNA"/>
</dbReference>
<accession>A0A8J2RG74</accession>
<evidence type="ECO:0000256" key="5">
    <source>
        <dbReference type="ARBA" id="ARBA00023098"/>
    </source>
</evidence>
<keyword evidence="3" id="KW-0378">Hydrolase</keyword>
<dbReference type="InterPro" id="IPR029058">
    <property type="entry name" value="AB_hydrolase_fold"/>
</dbReference>
<dbReference type="Proteomes" id="UP000789524">
    <property type="component" value="Unassembled WGS sequence"/>
</dbReference>
<evidence type="ECO:0000256" key="1">
    <source>
        <dbReference type="ARBA" id="ARBA00010701"/>
    </source>
</evidence>
<evidence type="ECO:0000256" key="2">
    <source>
        <dbReference type="ARBA" id="ARBA00022729"/>
    </source>
</evidence>
<proteinExistence type="inferred from homology"/>
<dbReference type="FunFam" id="3.40.50.1820:FF:000021">
    <property type="entry name" value="Lipase"/>
    <property type="match status" value="2"/>
</dbReference>
<keyword evidence="2 7" id="KW-0732">Signal</keyword>
<evidence type="ECO:0000256" key="6">
    <source>
        <dbReference type="ARBA" id="ARBA00023180"/>
    </source>
</evidence>
<name>A0A8J2RG74_9NEOP</name>